<dbReference type="AlphaFoldDB" id="A0A0L6V2X4"/>
<reference evidence="1 2" key="1">
    <citation type="submission" date="2015-08" db="EMBL/GenBank/DDBJ databases">
        <title>Next Generation Sequencing and Analysis of the Genome of Puccinia sorghi L Schw, the Causal Agent of Maize Common Rust.</title>
        <authorList>
            <person name="Rochi L."/>
            <person name="Burguener G."/>
            <person name="Darino M."/>
            <person name="Turjanski A."/>
            <person name="Kreff E."/>
            <person name="Dieguez M.J."/>
            <person name="Sacco F."/>
        </authorList>
    </citation>
    <scope>NUCLEOTIDE SEQUENCE [LARGE SCALE GENOMIC DNA]</scope>
    <source>
        <strain evidence="1 2">RO10H11247</strain>
    </source>
</reference>
<sequence length="211" mass="23167">MCQGSRAFHCGSMCGEKWGNSQASLRSMDLLVSGLHVGSRPLGSRTGSLCEATQVARENCVSALAKIIRNPEGLVIDVDKILPQWIDALPIEIDVEEVEPSYGLLLELIARLYKVLIKGYVGGMDYSRGHELVDPTKNSVSRIEQVMEALLSAIMNESISMESRNSLSVALRAYLSQLPPELIQLKNQGQFPAHSVWNHLDQFLATTSDPS</sequence>
<dbReference type="VEuPathDB" id="FungiDB:VP01_292g4"/>
<accession>A0A0L6V2X4</accession>
<comment type="caution">
    <text evidence="1">The sequence shown here is derived from an EMBL/GenBank/DDBJ whole genome shotgun (WGS) entry which is preliminary data.</text>
</comment>
<evidence type="ECO:0000313" key="1">
    <source>
        <dbReference type="EMBL" id="KNZ54505.1"/>
    </source>
</evidence>
<dbReference type="STRING" id="27349.A0A0L6V2X4"/>
<organism evidence="1 2">
    <name type="scientific">Puccinia sorghi</name>
    <dbReference type="NCBI Taxonomy" id="27349"/>
    <lineage>
        <taxon>Eukaryota</taxon>
        <taxon>Fungi</taxon>
        <taxon>Dikarya</taxon>
        <taxon>Basidiomycota</taxon>
        <taxon>Pucciniomycotina</taxon>
        <taxon>Pucciniomycetes</taxon>
        <taxon>Pucciniales</taxon>
        <taxon>Pucciniaceae</taxon>
        <taxon>Puccinia</taxon>
    </lineage>
</organism>
<dbReference type="OrthoDB" id="543373at2759"/>
<evidence type="ECO:0000313" key="2">
    <source>
        <dbReference type="Proteomes" id="UP000037035"/>
    </source>
</evidence>
<dbReference type="Gene3D" id="1.25.10.10">
    <property type="entry name" value="Leucine-rich Repeat Variant"/>
    <property type="match status" value="1"/>
</dbReference>
<dbReference type="Proteomes" id="UP000037035">
    <property type="component" value="Unassembled WGS sequence"/>
</dbReference>
<keyword evidence="2" id="KW-1185">Reference proteome</keyword>
<gene>
    <name evidence="1" type="ORF">VP01_292g4</name>
</gene>
<proteinExistence type="predicted"/>
<protein>
    <submittedName>
        <fullName evidence="1">Uncharacterized protein</fullName>
    </submittedName>
</protein>
<dbReference type="InterPro" id="IPR011989">
    <property type="entry name" value="ARM-like"/>
</dbReference>
<dbReference type="EMBL" id="LAVV01007868">
    <property type="protein sequence ID" value="KNZ54505.1"/>
    <property type="molecule type" value="Genomic_DNA"/>
</dbReference>
<name>A0A0L6V2X4_9BASI</name>